<keyword evidence="3" id="KW-1185">Reference proteome</keyword>
<proteinExistence type="predicted"/>
<dbReference type="EnsemblMetazoa" id="AMIN014654-RA">
    <property type="protein sequence ID" value="AMIN014654-PA"/>
    <property type="gene ID" value="AMIN014654"/>
</dbReference>
<evidence type="ECO:0000256" key="1">
    <source>
        <dbReference type="SAM" id="MobiDB-lite"/>
    </source>
</evidence>
<name>A0A182WPR1_9DIPT</name>
<feature type="region of interest" description="Disordered" evidence="1">
    <location>
        <begin position="1"/>
        <end position="25"/>
    </location>
</feature>
<dbReference type="Proteomes" id="UP000075920">
    <property type="component" value="Unassembled WGS sequence"/>
</dbReference>
<sequence>MNSERSPSIKSEEVSQDVPETAENTNAVAIGKLHRTDRTRNATGTMDTATIPCQLVDLNNNCQCRSAILSRPRAPRTLEVSALHTPLVQLKQSAGYQRATREKRLARIGRTSIKRHNIKWHPYVGSELQPDSVKMNIEQPERAFDQEESDTTVNTSKAEELSAGIIVGSEKLESVDCKLTCT</sequence>
<dbReference type="AlphaFoldDB" id="A0A182WPR1"/>
<accession>A0A182WPR1</accession>
<protein>
    <submittedName>
        <fullName evidence="2">Uncharacterized protein</fullName>
    </submittedName>
</protein>
<reference evidence="3" key="1">
    <citation type="submission" date="2013-03" db="EMBL/GenBank/DDBJ databases">
        <title>The Genome Sequence of Anopheles minimus MINIMUS1.</title>
        <authorList>
            <consortium name="The Broad Institute Genomics Platform"/>
            <person name="Neafsey D.E."/>
            <person name="Walton C."/>
            <person name="Walker B."/>
            <person name="Young S.K."/>
            <person name="Zeng Q."/>
            <person name="Gargeya S."/>
            <person name="Fitzgerald M."/>
            <person name="Haas B."/>
            <person name="Abouelleil A."/>
            <person name="Allen A.W."/>
            <person name="Alvarado L."/>
            <person name="Arachchi H.M."/>
            <person name="Berlin A.M."/>
            <person name="Chapman S.B."/>
            <person name="Gainer-Dewar J."/>
            <person name="Goldberg J."/>
            <person name="Griggs A."/>
            <person name="Gujja S."/>
            <person name="Hansen M."/>
            <person name="Howarth C."/>
            <person name="Imamovic A."/>
            <person name="Ireland A."/>
            <person name="Larimer J."/>
            <person name="McCowan C."/>
            <person name="Murphy C."/>
            <person name="Pearson M."/>
            <person name="Poon T.W."/>
            <person name="Priest M."/>
            <person name="Roberts A."/>
            <person name="Saif S."/>
            <person name="Shea T."/>
            <person name="Sisk P."/>
            <person name="Sykes S."/>
            <person name="Wortman J."/>
            <person name="Nusbaum C."/>
            <person name="Birren B."/>
        </authorList>
    </citation>
    <scope>NUCLEOTIDE SEQUENCE [LARGE SCALE GENOMIC DNA]</scope>
    <source>
        <strain evidence="3">MINIMUS1</strain>
    </source>
</reference>
<evidence type="ECO:0000313" key="3">
    <source>
        <dbReference type="Proteomes" id="UP000075920"/>
    </source>
</evidence>
<evidence type="ECO:0000313" key="2">
    <source>
        <dbReference type="EnsemblMetazoa" id="AMIN014654-PA"/>
    </source>
</evidence>
<reference evidence="2" key="2">
    <citation type="submission" date="2020-05" db="UniProtKB">
        <authorList>
            <consortium name="EnsemblMetazoa"/>
        </authorList>
    </citation>
    <scope>IDENTIFICATION</scope>
    <source>
        <strain evidence="2">MINIMUS1</strain>
    </source>
</reference>
<dbReference type="VEuPathDB" id="VectorBase:AMIN014654"/>
<organism evidence="2 3">
    <name type="scientific">Anopheles minimus</name>
    <dbReference type="NCBI Taxonomy" id="112268"/>
    <lineage>
        <taxon>Eukaryota</taxon>
        <taxon>Metazoa</taxon>
        <taxon>Ecdysozoa</taxon>
        <taxon>Arthropoda</taxon>
        <taxon>Hexapoda</taxon>
        <taxon>Insecta</taxon>
        <taxon>Pterygota</taxon>
        <taxon>Neoptera</taxon>
        <taxon>Endopterygota</taxon>
        <taxon>Diptera</taxon>
        <taxon>Nematocera</taxon>
        <taxon>Culicoidea</taxon>
        <taxon>Culicidae</taxon>
        <taxon>Anophelinae</taxon>
        <taxon>Anopheles</taxon>
    </lineage>
</organism>